<accession>A0A0S3TB49</accession>
<sequence length="147" mass="16959">MPSSSKPRIITWLILIMIVLYILYSSNFLLLSRSKKDCSNSIRLEASFQEQPQTTGNNMSLTTNTVERESDEDEKPGEENNEKEDEDEEGKANSQNVVGEEIPYDELSQRQDTNVEHIVFGIAASSNLWETRKEYIKVWWKPNKTRG</sequence>
<reference evidence="3 4" key="1">
    <citation type="journal article" date="2015" name="Sci. Rep.">
        <title>The power of single molecule real-time sequencing technology in the de novo assembly of a eukaryotic genome.</title>
        <authorList>
            <person name="Sakai H."/>
            <person name="Naito K."/>
            <person name="Ogiso-Tanaka E."/>
            <person name="Takahashi Y."/>
            <person name="Iseki K."/>
            <person name="Muto C."/>
            <person name="Satou K."/>
            <person name="Teruya K."/>
            <person name="Shiroma A."/>
            <person name="Shimoji M."/>
            <person name="Hirano T."/>
            <person name="Itoh T."/>
            <person name="Kaga A."/>
            <person name="Tomooka N."/>
        </authorList>
    </citation>
    <scope>NUCLEOTIDE SEQUENCE [LARGE SCALE GENOMIC DNA]</scope>
    <source>
        <strain evidence="4">cv. Shumari</strain>
    </source>
</reference>
<keyword evidence="2" id="KW-1133">Transmembrane helix</keyword>
<keyword evidence="4" id="KW-1185">Reference proteome</keyword>
<keyword evidence="2" id="KW-0812">Transmembrane</keyword>
<feature type="region of interest" description="Disordered" evidence="1">
    <location>
        <begin position="46"/>
        <end position="109"/>
    </location>
</feature>
<organism evidence="3 4">
    <name type="scientific">Vigna angularis var. angularis</name>
    <dbReference type="NCBI Taxonomy" id="157739"/>
    <lineage>
        <taxon>Eukaryota</taxon>
        <taxon>Viridiplantae</taxon>
        <taxon>Streptophyta</taxon>
        <taxon>Embryophyta</taxon>
        <taxon>Tracheophyta</taxon>
        <taxon>Spermatophyta</taxon>
        <taxon>Magnoliopsida</taxon>
        <taxon>eudicotyledons</taxon>
        <taxon>Gunneridae</taxon>
        <taxon>Pentapetalae</taxon>
        <taxon>rosids</taxon>
        <taxon>fabids</taxon>
        <taxon>Fabales</taxon>
        <taxon>Fabaceae</taxon>
        <taxon>Papilionoideae</taxon>
        <taxon>50 kb inversion clade</taxon>
        <taxon>NPAAA clade</taxon>
        <taxon>indigoferoid/millettioid clade</taxon>
        <taxon>Phaseoleae</taxon>
        <taxon>Vigna</taxon>
    </lineage>
</organism>
<dbReference type="AlphaFoldDB" id="A0A0S3TB49"/>
<feature type="transmembrane region" description="Helical" evidence="2">
    <location>
        <begin position="12"/>
        <end position="31"/>
    </location>
</feature>
<dbReference type="EMBL" id="AP015044">
    <property type="protein sequence ID" value="BAU02245.1"/>
    <property type="molecule type" value="Genomic_DNA"/>
</dbReference>
<feature type="compositionally biased region" description="Polar residues" evidence="1">
    <location>
        <begin position="48"/>
        <end position="65"/>
    </location>
</feature>
<feature type="compositionally biased region" description="Acidic residues" evidence="1">
    <location>
        <begin position="69"/>
        <end position="89"/>
    </location>
</feature>
<proteinExistence type="predicted"/>
<protein>
    <submittedName>
        <fullName evidence="3">Uncharacterized protein</fullName>
    </submittedName>
</protein>
<evidence type="ECO:0000313" key="4">
    <source>
        <dbReference type="Proteomes" id="UP000291084"/>
    </source>
</evidence>
<evidence type="ECO:0000313" key="3">
    <source>
        <dbReference type="EMBL" id="BAU02245.1"/>
    </source>
</evidence>
<name>A0A0S3TB49_PHAAN</name>
<evidence type="ECO:0000256" key="1">
    <source>
        <dbReference type="SAM" id="MobiDB-lite"/>
    </source>
</evidence>
<feature type="non-terminal residue" evidence="3">
    <location>
        <position position="147"/>
    </location>
</feature>
<dbReference type="Proteomes" id="UP000291084">
    <property type="component" value="Chromosome 11"/>
</dbReference>
<dbReference type="PANTHER" id="PTHR10811">
    <property type="entry name" value="FRINGE-RELATED"/>
    <property type="match status" value="1"/>
</dbReference>
<gene>
    <name evidence="3" type="primary">Vigan.11G172800</name>
    <name evidence="3" type="ORF">VIGAN_11172800</name>
</gene>
<evidence type="ECO:0000256" key="2">
    <source>
        <dbReference type="SAM" id="Phobius"/>
    </source>
</evidence>
<keyword evidence="2" id="KW-0472">Membrane</keyword>